<keyword evidence="3" id="KW-1185">Reference proteome</keyword>
<evidence type="ECO:0000313" key="3">
    <source>
        <dbReference type="Proteomes" id="UP000316215"/>
    </source>
</evidence>
<organism evidence="2 3">
    <name type="scientific">Streptomyces calvus</name>
    <dbReference type="NCBI Taxonomy" id="67282"/>
    <lineage>
        <taxon>Bacteria</taxon>
        <taxon>Bacillati</taxon>
        <taxon>Actinomycetota</taxon>
        <taxon>Actinomycetes</taxon>
        <taxon>Kitasatosporales</taxon>
        <taxon>Streptomycetaceae</taxon>
        <taxon>Streptomyces</taxon>
    </lineage>
</organism>
<evidence type="ECO:0000256" key="1">
    <source>
        <dbReference type="SAM" id="MobiDB-lite"/>
    </source>
</evidence>
<gene>
    <name evidence="2" type="ORF">CD934_07010</name>
</gene>
<evidence type="ECO:0000313" key="2">
    <source>
        <dbReference type="EMBL" id="QDI68457.1"/>
    </source>
</evidence>
<feature type="compositionally biased region" description="Basic and acidic residues" evidence="1">
    <location>
        <begin position="1"/>
        <end position="17"/>
    </location>
</feature>
<name>A0A514JMA4_9ACTN</name>
<dbReference type="KEGG" id="sast:CD934_07010"/>
<dbReference type="AlphaFoldDB" id="A0A514JMA4"/>
<sequence length="155" mass="16218">MRAEDTGRAQGRDDRPRACPSTPCRSGASVLGVTTGVGRLAYLPMPVFVDSAFEARLEASGRPESRYRFTGPCVEGECAQWTGARCGVIDHVLDDPPGPERAGAAGTALPGPFLPSCSIRADCRWFAQRGAAACAACPSIVTDVGGSATYRSTRP</sequence>
<proteinExistence type="predicted"/>
<accession>A0A514JMA4</accession>
<dbReference type="Proteomes" id="UP000316215">
    <property type="component" value="Chromosome"/>
</dbReference>
<feature type="region of interest" description="Disordered" evidence="1">
    <location>
        <begin position="1"/>
        <end position="21"/>
    </location>
</feature>
<dbReference type="EMBL" id="CP022310">
    <property type="protein sequence ID" value="QDI68457.1"/>
    <property type="molecule type" value="Genomic_DNA"/>
</dbReference>
<reference evidence="2 3" key="1">
    <citation type="submission" date="2017-07" db="EMBL/GenBank/DDBJ databases">
        <title>The Complete Genome of Streptomyces asterosporus-ZSY.</title>
        <authorList>
            <person name="Zhang S."/>
        </authorList>
    </citation>
    <scope>NUCLEOTIDE SEQUENCE [LARGE SCALE GENOMIC DNA]</scope>
    <source>
        <strain evidence="2 3">DSM 41452</strain>
    </source>
</reference>
<protein>
    <submittedName>
        <fullName evidence="2">Uncharacterized protein</fullName>
    </submittedName>
</protein>